<dbReference type="InterPro" id="IPR001173">
    <property type="entry name" value="Glyco_trans_2-like"/>
</dbReference>
<protein>
    <submittedName>
        <fullName evidence="2">Glycosyltransferase family 2 protein</fullName>
    </submittedName>
</protein>
<accession>A0ABV9JRT7</accession>
<dbReference type="SUPFAM" id="SSF53448">
    <property type="entry name" value="Nucleotide-diphospho-sugar transferases"/>
    <property type="match status" value="1"/>
</dbReference>
<dbReference type="Gene3D" id="3.90.550.10">
    <property type="entry name" value="Spore Coat Polysaccharide Biosynthesis Protein SpsA, Chain A"/>
    <property type="match status" value="1"/>
</dbReference>
<organism evidence="2 3">
    <name type="scientific">Rheinheimera marina</name>
    <dbReference type="NCBI Taxonomy" id="1774958"/>
    <lineage>
        <taxon>Bacteria</taxon>
        <taxon>Pseudomonadati</taxon>
        <taxon>Pseudomonadota</taxon>
        <taxon>Gammaproteobacteria</taxon>
        <taxon>Chromatiales</taxon>
        <taxon>Chromatiaceae</taxon>
        <taxon>Rheinheimera</taxon>
    </lineage>
</organism>
<gene>
    <name evidence="2" type="ORF">ACFO3I_18135</name>
</gene>
<dbReference type="CDD" id="cd00761">
    <property type="entry name" value="Glyco_tranf_GTA_type"/>
    <property type="match status" value="1"/>
</dbReference>
<keyword evidence="3" id="KW-1185">Reference proteome</keyword>
<evidence type="ECO:0000259" key="1">
    <source>
        <dbReference type="Pfam" id="PF00535"/>
    </source>
</evidence>
<dbReference type="RefSeq" id="WP_377336496.1">
    <property type="nucleotide sequence ID" value="NZ_JBHSGB010000017.1"/>
</dbReference>
<name>A0ABV9JRT7_9GAMM</name>
<dbReference type="PANTHER" id="PTHR22916">
    <property type="entry name" value="GLYCOSYLTRANSFERASE"/>
    <property type="match status" value="1"/>
</dbReference>
<feature type="domain" description="Glycosyltransferase 2-like" evidence="1">
    <location>
        <begin position="4"/>
        <end position="130"/>
    </location>
</feature>
<proteinExistence type="predicted"/>
<dbReference type="InterPro" id="IPR029044">
    <property type="entry name" value="Nucleotide-diphossugar_trans"/>
</dbReference>
<sequence>MKLSVIVPAYNLSPFILECLLSLLSQKTTFDYEVLVCNDCSPDNTLHVIHYLAADFPQLKILNNETNQGLVGTMRRLLQEATGDYIAYLDGDDVALPGKLQRQVDYLDQNPSCALVYHESDVFDAKTGKTLKLFSRDYYNAAYVPQRSTMSDLIKYSVYLQASSVMFRRHSDLLNALDHGNRIICDFPWHIMNVGFLKGSIDRIDDVLGRYRIHAQSFGGQTQVDPGRRIKVADEMAAACRLGERFGVAGQVIQQGVNHIYFSTALYFLKLGEYTLFSQMIERSVQDELYFDQRHRLAYLNRANPELVRQELGFH</sequence>
<dbReference type="EMBL" id="JBHSGB010000017">
    <property type="protein sequence ID" value="MFC4656944.1"/>
    <property type="molecule type" value="Genomic_DNA"/>
</dbReference>
<comment type="caution">
    <text evidence="2">The sequence shown here is derived from an EMBL/GenBank/DDBJ whole genome shotgun (WGS) entry which is preliminary data.</text>
</comment>
<evidence type="ECO:0000313" key="3">
    <source>
        <dbReference type="Proteomes" id="UP001595962"/>
    </source>
</evidence>
<dbReference type="Proteomes" id="UP001595962">
    <property type="component" value="Unassembled WGS sequence"/>
</dbReference>
<dbReference type="PANTHER" id="PTHR22916:SF3">
    <property type="entry name" value="UDP-GLCNAC:BETAGAL BETA-1,3-N-ACETYLGLUCOSAMINYLTRANSFERASE-LIKE PROTEIN 1"/>
    <property type="match status" value="1"/>
</dbReference>
<dbReference type="Pfam" id="PF00535">
    <property type="entry name" value="Glycos_transf_2"/>
    <property type="match status" value="1"/>
</dbReference>
<evidence type="ECO:0000313" key="2">
    <source>
        <dbReference type="EMBL" id="MFC4656944.1"/>
    </source>
</evidence>
<reference evidence="3" key="1">
    <citation type="journal article" date="2019" name="Int. J. Syst. Evol. Microbiol.">
        <title>The Global Catalogue of Microorganisms (GCM) 10K type strain sequencing project: providing services to taxonomists for standard genome sequencing and annotation.</title>
        <authorList>
            <consortium name="The Broad Institute Genomics Platform"/>
            <consortium name="The Broad Institute Genome Sequencing Center for Infectious Disease"/>
            <person name="Wu L."/>
            <person name="Ma J."/>
        </authorList>
    </citation>
    <scope>NUCLEOTIDE SEQUENCE [LARGE SCALE GENOMIC DNA]</scope>
    <source>
        <strain evidence="3">DT28</strain>
    </source>
</reference>